<dbReference type="Proteomes" id="UP001152798">
    <property type="component" value="Chromosome 4"/>
</dbReference>
<evidence type="ECO:0000313" key="3">
    <source>
        <dbReference type="Proteomes" id="UP001152798"/>
    </source>
</evidence>
<dbReference type="OrthoDB" id="10337385at2759"/>
<evidence type="ECO:0000256" key="1">
    <source>
        <dbReference type="SAM" id="MobiDB-lite"/>
    </source>
</evidence>
<accession>A0A9P0HBM3</accession>
<evidence type="ECO:0000313" key="2">
    <source>
        <dbReference type="EMBL" id="CAH1399003.1"/>
    </source>
</evidence>
<feature type="region of interest" description="Disordered" evidence="1">
    <location>
        <begin position="53"/>
        <end position="73"/>
    </location>
</feature>
<feature type="compositionally biased region" description="Basic and acidic residues" evidence="1">
    <location>
        <begin position="63"/>
        <end position="73"/>
    </location>
</feature>
<feature type="compositionally biased region" description="Basic residues" evidence="1">
    <location>
        <begin position="53"/>
        <end position="62"/>
    </location>
</feature>
<name>A0A9P0HBM3_NEZVI</name>
<organism evidence="2 3">
    <name type="scientific">Nezara viridula</name>
    <name type="common">Southern green stink bug</name>
    <name type="synonym">Cimex viridulus</name>
    <dbReference type="NCBI Taxonomy" id="85310"/>
    <lineage>
        <taxon>Eukaryota</taxon>
        <taxon>Metazoa</taxon>
        <taxon>Ecdysozoa</taxon>
        <taxon>Arthropoda</taxon>
        <taxon>Hexapoda</taxon>
        <taxon>Insecta</taxon>
        <taxon>Pterygota</taxon>
        <taxon>Neoptera</taxon>
        <taxon>Paraneoptera</taxon>
        <taxon>Hemiptera</taxon>
        <taxon>Heteroptera</taxon>
        <taxon>Panheteroptera</taxon>
        <taxon>Pentatomomorpha</taxon>
        <taxon>Pentatomoidea</taxon>
        <taxon>Pentatomidae</taxon>
        <taxon>Pentatominae</taxon>
        <taxon>Nezara</taxon>
    </lineage>
</organism>
<keyword evidence="3" id="KW-1185">Reference proteome</keyword>
<gene>
    <name evidence="2" type="ORF">NEZAVI_LOCUS8549</name>
</gene>
<dbReference type="AlphaFoldDB" id="A0A9P0HBM3"/>
<reference evidence="2" key="1">
    <citation type="submission" date="2022-01" db="EMBL/GenBank/DDBJ databases">
        <authorList>
            <person name="King R."/>
        </authorList>
    </citation>
    <scope>NUCLEOTIDE SEQUENCE</scope>
</reference>
<proteinExistence type="predicted"/>
<dbReference type="EMBL" id="OV725080">
    <property type="protein sequence ID" value="CAH1399003.1"/>
    <property type="molecule type" value="Genomic_DNA"/>
</dbReference>
<sequence length="99" mass="11706">MYSLNPAYGYVKPKVDSGRFRHKGAQFSLGKGQQPPLYGTWPRFPEPCNTRQRRHYAVKQKAKPIDTEPWRPPKIHLEHLKKRKEFPKLRNSSQLANMY</sequence>
<protein>
    <submittedName>
        <fullName evidence="2">Uncharacterized protein</fullName>
    </submittedName>
</protein>